<feature type="transmembrane region" description="Helical" evidence="7">
    <location>
        <begin position="365"/>
        <end position="382"/>
    </location>
</feature>
<dbReference type="InterPro" id="IPR011701">
    <property type="entry name" value="MFS"/>
</dbReference>
<reference evidence="9" key="1">
    <citation type="submission" date="2021-05" db="EMBL/GenBank/DDBJ databases">
        <title>Genome of Sphingobium sp. strain.</title>
        <authorList>
            <person name="Fan R."/>
        </authorList>
    </citation>
    <scope>NUCLEOTIDE SEQUENCE</scope>
    <source>
        <strain evidence="9">H33</strain>
    </source>
</reference>
<evidence type="ECO:0000259" key="8">
    <source>
        <dbReference type="PROSITE" id="PS50850"/>
    </source>
</evidence>
<feature type="transmembrane region" description="Helical" evidence="7">
    <location>
        <begin position="236"/>
        <end position="256"/>
    </location>
</feature>
<feature type="transmembrane region" description="Helical" evidence="7">
    <location>
        <begin position="147"/>
        <end position="169"/>
    </location>
</feature>
<feature type="domain" description="Major facilitator superfamily (MFS) profile" evidence="8">
    <location>
        <begin position="23"/>
        <end position="453"/>
    </location>
</feature>
<dbReference type="PROSITE" id="PS50850">
    <property type="entry name" value="MFS"/>
    <property type="match status" value="1"/>
</dbReference>
<evidence type="ECO:0000256" key="5">
    <source>
        <dbReference type="ARBA" id="ARBA00022989"/>
    </source>
</evidence>
<dbReference type="GO" id="GO:0022857">
    <property type="term" value="F:transmembrane transporter activity"/>
    <property type="evidence" value="ECO:0007669"/>
    <property type="project" value="InterPro"/>
</dbReference>
<evidence type="ECO:0000256" key="2">
    <source>
        <dbReference type="ARBA" id="ARBA00022448"/>
    </source>
</evidence>
<evidence type="ECO:0000313" key="9">
    <source>
        <dbReference type="EMBL" id="MBT2186132.1"/>
    </source>
</evidence>
<name>A0A9X1IPJ0_9SPHN</name>
<feature type="transmembrane region" description="Helical" evidence="7">
    <location>
        <begin position="114"/>
        <end position="135"/>
    </location>
</feature>
<evidence type="ECO:0000256" key="6">
    <source>
        <dbReference type="ARBA" id="ARBA00023136"/>
    </source>
</evidence>
<evidence type="ECO:0000256" key="1">
    <source>
        <dbReference type="ARBA" id="ARBA00004651"/>
    </source>
</evidence>
<protein>
    <submittedName>
        <fullName evidence="9">MFS transporter</fullName>
    </submittedName>
</protein>
<dbReference type="PANTHER" id="PTHR42718:SF46">
    <property type="entry name" value="BLR6921 PROTEIN"/>
    <property type="match status" value="1"/>
</dbReference>
<dbReference type="EMBL" id="JAHGAW010000002">
    <property type="protein sequence ID" value="MBT2186132.1"/>
    <property type="molecule type" value="Genomic_DNA"/>
</dbReference>
<feature type="transmembrane region" description="Helical" evidence="7">
    <location>
        <begin position="277"/>
        <end position="299"/>
    </location>
</feature>
<sequence>MTVTFRENAAELDGLPTPRRTWAAAGLWIGMAMSVIDSSIVNIALPTISRDLSVSSATTTWIVTAYQIAIVMTLLPMAALGERLGYHRVYLGGLVLFILMSVCCAFAPGLEALAAFRFVQGLGAAAMMGVNGAQLRFVWPRALLGRGIAYNAVVVSCTAAAGPGLAGFLLTIADWPWLFLVNVPIGLLALALVLGFGPRTPAATSTFDYPGAALNAIMFCALFLAASEAVHGGPSLWLAGCMLTGLAAGAALVARSRSNTRPMIPFDLIRIKRMQKAYGASICAFAAQMCMLVSLPFLLEGQLHLDVATVGFLLLSLPIMIALSSPVAGHMADKHWAGLMSALGLCLNAAALVALAVMIRHHAPLAALAAALACCGLGFGLFQSPNNNVMLRTGPLDRAGAASGMQSTCRLTGQTIGALLAALALRFPQLGAEAALYLSAGLTLCAAAFARAR</sequence>
<dbReference type="PANTHER" id="PTHR42718">
    <property type="entry name" value="MAJOR FACILITATOR SUPERFAMILY MULTIDRUG TRANSPORTER MFSC"/>
    <property type="match status" value="1"/>
</dbReference>
<dbReference type="RefSeq" id="WP_214621866.1">
    <property type="nucleotide sequence ID" value="NZ_JAHGAW010000002.1"/>
</dbReference>
<keyword evidence="6 7" id="KW-0472">Membrane</keyword>
<organism evidence="9 10">
    <name type="scientific">Sphingobium nicotianae</name>
    <dbReference type="NCBI Taxonomy" id="2782607"/>
    <lineage>
        <taxon>Bacteria</taxon>
        <taxon>Pseudomonadati</taxon>
        <taxon>Pseudomonadota</taxon>
        <taxon>Alphaproteobacteria</taxon>
        <taxon>Sphingomonadales</taxon>
        <taxon>Sphingomonadaceae</taxon>
        <taxon>Sphingobium</taxon>
    </lineage>
</organism>
<keyword evidence="5 7" id="KW-1133">Transmembrane helix</keyword>
<proteinExistence type="predicted"/>
<feature type="transmembrane region" description="Helical" evidence="7">
    <location>
        <begin position="175"/>
        <end position="197"/>
    </location>
</feature>
<dbReference type="Gene3D" id="1.20.1250.20">
    <property type="entry name" value="MFS general substrate transporter like domains"/>
    <property type="match status" value="1"/>
</dbReference>
<comment type="subcellular location">
    <subcellularLocation>
        <location evidence="1">Cell membrane</location>
        <topology evidence="1">Multi-pass membrane protein</topology>
    </subcellularLocation>
</comment>
<feature type="transmembrane region" description="Helical" evidence="7">
    <location>
        <begin position="209"/>
        <end position="230"/>
    </location>
</feature>
<keyword evidence="4 7" id="KW-0812">Transmembrane</keyword>
<keyword evidence="3" id="KW-1003">Cell membrane</keyword>
<dbReference type="Proteomes" id="UP001138757">
    <property type="component" value="Unassembled WGS sequence"/>
</dbReference>
<feature type="transmembrane region" description="Helical" evidence="7">
    <location>
        <begin position="305"/>
        <end position="324"/>
    </location>
</feature>
<feature type="transmembrane region" description="Helical" evidence="7">
    <location>
        <begin position="336"/>
        <end position="359"/>
    </location>
</feature>
<dbReference type="Gene3D" id="1.20.1720.10">
    <property type="entry name" value="Multidrug resistance protein D"/>
    <property type="match status" value="1"/>
</dbReference>
<keyword evidence="10" id="KW-1185">Reference proteome</keyword>
<comment type="caution">
    <text evidence="9">The sequence shown here is derived from an EMBL/GenBank/DDBJ whole genome shotgun (WGS) entry which is preliminary data.</text>
</comment>
<evidence type="ECO:0000313" key="10">
    <source>
        <dbReference type="Proteomes" id="UP001138757"/>
    </source>
</evidence>
<feature type="transmembrane region" description="Helical" evidence="7">
    <location>
        <begin position="21"/>
        <end position="45"/>
    </location>
</feature>
<feature type="transmembrane region" description="Helical" evidence="7">
    <location>
        <begin position="57"/>
        <end position="77"/>
    </location>
</feature>
<dbReference type="GO" id="GO:0005886">
    <property type="term" value="C:plasma membrane"/>
    <property type="evidence" value="ECO:0007669"/>
    <property type="project" value="UniProtKB-SubCell"/>
</dbReference>
<dbReference type="AlphaFoldDB" id="A0A9X1IPJ0"/>
<keyword evidence="2" id="KW-0813">Transport</keyword>
<evidence type="ECO:0000256" key="3">
    <source>
        <dbReference type="ARBA" id="ARBA00022475"/>
    </source>
</evidence>
<evidence type="ECO:0000256" key="4">
    <source>
        <dbReference type="ARBA" id="ARBA00022692"/>
    </source>
</evidence>
<gene>
    <name evidence="9" type="ORF">KK488_04155</name>
</gene>
<feature type="transmembrane region" description="Helical" evidence="7">
    <location>
        <begin position="89"/>
        <end position="108"/>
    </location>
</feature>
<dbReference type="SUPFAM" id="SSF103473">
    <property type="entry name" value="MFS general substrate transporter"/>
    <property type="match status" value="1"/>
</dbReference>
<dbReference type="InterPro" id="IPR020846">
    <property type="entry name" value="MFS_dom"/>
</dbReference>
<evidence type="ECO:0000256" key="7">
    <source>
        <dbReference type="SAM" id="Phobius"/>
    </source>
</evidence>
<accession>A0A9X1IPJ0</accession>
<dbReference type="CDD" id="cd17321">
    <property type="entry name" value="MFS_MMR_MDR_like"/>
    <property type="match status" value="1"/>
</dbReference>
<dbReference type="InterPro" id="IPR036259">
    <property type="entry name" value="MFS_trans_sf"/>
</dbReference>
<dbReference type="Pfam" id="PF07690">
    <property type="entry name" value="MFS_1"/>
    <property type="match status" value="2"/>
</dbReference>